<keyword evidence="2" id="KW-1185">Reference proteome</keyword>
<evidence type="ECO:0000313" key="1">
    <source>
        <dbReference type="EMBL" id="KAJ9065909.1"/>
    </source>
</evidence>
<protein>
    <submittedName>
        <fullName evidence="1">Uncharacterized protein</fullName>
    </submittedName>
</protein>
<evidence type="ECO:0000313" key="2">
    <source>
        <dbReference type="Proteomes" id="UP001165960"/>
    </source>
</evidence>
<sequence length="103" mass="11705">MLPVRIPTNPSRFRDARNGKPNGDEVAELNFNQNKSSFKLNHQPKDRCTTPSETVKHRVETFPQELALRKGTLLQPSRAMVKPNRHSLTQPSNHTSDSQVPCF</sequence>
<gene>
    <name evidence="1" type="ORF">DSO57_1014744</name>
</gene>
<reference evidence="1" key="1">
    <citation type="submission" date="2022-04" db="EMBL/GenBank/DDBJ databases">
        <title>Genome of the entomopathogenic fungus Entomophthora muscae.</title>
        <authorList>
            <person name="Elya C."/>
            <person name="Lovett B.R."/>
            <person name="Lee E."/>
            <person name="Macias A.M."/>
            <person name="Hajek A.E."/>
            <person name="De Bivort B.L."/>
            <person name="Kasson M.T."/>
            <person name="De Fine Licht H.H."/>
            <person name="Stajich J.E."/>
        </authorList>
    </citation>
    <scope>NUCLEOTIDE SEQUENCE</scope>
    <source>
        <strain evidence="1">Berkeley</strain>
    </source>
</reference>
<dbReference type="Proteomes" id="UP001165960">
    <property type="component" value="Unassembled WGS sequence"/>
</dbReference>
<comment type="caution">
    <text evidence="1">The sequence shown here is derived from an EMBL/GenBank/DDBJ whole genome shotgun (WGS) entry which is preliminary data.</text>
</comment>
<organism evidence="1 2">
    <name type="scientific">Entomophthora muscae</name>
    <dbReference type="NCBI Taxonomy" id="34485"/>
    <lineage>
        <taxon>Eukaryota</taxon>
        <taxon>Fungi</taxon>
        <taxon>Fungi incertae sedis</taxon>
        <taxon>Zoopagomycota</taxon>
        <taxon>Entomophthoromycotina</taxon>
        <taxon>Entomophthoromycetes</taxon>
        <taxon>Entomophthorales</taxon>
        <taxon>Entomophthoraceae</taxon>
        <taxon>Entomophthora</taxon>
    </lineage>
</organism>
<accession>A0ACC2SUE8</accession>
<proteinExistence type="predicted"/>
<dbReference type="EMBL" id="QTSX02004317">
    <property type="protein sequence ID" value="KAJ9065909.1"/>
    <property type="molecule type" value="Genomic_DNA"/>
</dbReference>
<name>A0ACC2SUE8_9FUNG</name>